<dbReference type="InterPro" id="IPR009057">
    <property type="entry name" value="Homeodomain-like_sf"/>
</dbReference>
<sequence length="203" mass="22932">MPKVGMPNIRKPQLVQATMTVIDRVGLHSASISLISREAGVSSGIINHYFGGKHELLQETMREILRQLSSTVTAKLNDLPKTAHVQRINAIIDGNFVGYQARRKVANTWLAFWCYSAHDTELKRLQKVNEKRLISHLKIELKAMFEPEQADIIVMGIASLIDGLWLRGTLSPEGIDVGKARLIINDYLDKQLTFYSQKQTYES</sequence>
<dbReference type="SUPFAM" id="SSF48498">
    <property type="entry name" value="Tetracyclin repressor-like, C-terminal domain"/>
    <property type="match status" value="1"/>
</dbReference>
<dbReference type="Pfam" id="PF00440">
    <property type="entry name" value="TetR_N"/>
    <property type="match status" value="1"/>
</dbReference>
<gene>
    <name evidence="7" type="primary">betI</name>
    <name evidence="10" type="ORF">VIBC2010_09647</name>
</gene>
<evidence type="ECO:0000256" key="2">
    <source>
        <dbReference type="ARBA" id="ARBA00022491"/>
    </source>
</evidence>
<accession>E3BHE2</accession>
<dbReference type="PANTHER" id="PTHR30055:SF234">
    <property type="entry name" value="HTH-TYPE TRANSCRIPTIONAL REGULATOR BETI"/>
    <property type="match status" value="1"/>
</dbReference>
<dbReference type="STRING" id="796620.VIBC2010_09647"/>
<evidence type="ECO:0000313" key="10">
    <source>
        <dbReference type="EMBL" id="EFP97530.1"/>
    </source>
</evidence>
<dbReference type="PROSITE" id="PS50977">
    <property type="entry name" value="HTH_TETR_2"/>
    <property type="match status" value="1"/>
</dbReference>
<evidence type="ECO:0000256" key="3">
    <source>
        <dbReference type="ARBA" id="ARBA00023015"/>
    </source>
</evidence>
<evidence type="ECO:0000256" key="7">
    <source>
        <dbReference type="HAMAP-Rule" id="MF_00768"/>
    </source>
</evidence>
<dbReference type="InterPro" id="IPR036271">
    <property type="entry name" value="Tet_transcr_reg_TetR-rel_C_sf"/>
</dbReference>
<dbReference type="RefSeq" id="WP_009600393.1">
    <property type="nucleotide sequence ID" value="NZ_AEIU01000056.1"/>
</dbReference>
<keyword evidence="3 7" id="KW-0805">Transcription regulation</keyword>
<organism evidence="10 11">
    <name type="scientific">Vibrio caribbeanicus ATCC BAA-2122</name>
    <dbReference type="NCBI Taxonomy" id="796620"/>
    <lineage>
        <taxon>Bacteria</taxon>
        <taxon>Pseudomonadati</taxon>
        <taxon>Pseudomonadota</taxon>
        <taxon>Gammaproteobacteria</taxon>
        <taxon>Vibrionales</taxon>
        <taxon>Vibrionaceae</taxon>
        <taxon>Vibrio</taxon>
    </lineage>
</organism>
<proteinExistence type="inferred from homology"/>
<evidence type="ECO:0000256" key="1">
    <source>
        <dbReference type="ARBA" id="ARBA00004719"/>
    </source>
</evidence>
<keyword evidence="11" id="KW-1185">Reference proteome</keyword>
<keyword evidence="4 7" id="KW-0238">DNA-binding</keyword>
<feature type="DNA-binding region" description="H-T-H motif" evidence="7 8">
    <location>
        <begin position="31"/>
        <end position="50"/>
    </location>
</feature>
<evidence type="ECO:0000256" key="6">
    <source>
        <dbReference type="ARBA" id="ARBA00024936"/>
    </source>
</evidence>
<evidence type="ECO:0000313" key="11">
    <source>
        <dbReference type="Proteomes" id="UP000002943"/>
    </source>
</evidence>
<dbReference type="PROSITE" id="PS01081">
    <property type="entry name" value="HTH_TETR_1"/>
    <property type="match status" value="1"/>
</dbReference>
<name>E3BHE2_9VIBR</name>
<keyword evidence="2 7" id="KW-0678">Repressor</keyword>
<dbReference type="InterPro" id="IPR001647">
    <property type="entry name" value="HTH_TetR"/>
</dbReference>
<dbReference type="EMBL" id="AEIU01000056">
    <property type="protein sequence ID" value="EFP97530.1"/>
    <property type="molecule type" value="Genomic_DNA"/>
</dbReference>
<dbReference type="OrthoDB" id="7618612at2"/>
<dbReference type="Pfam" id="PF13977">
    <property type="entry name" value="TetR_C_6"/>
    <property type="match status" value="1"/>
</dbReference>
<dbReference type="UniPathway" id="UPA00529"/>
<reference evidence="10 11" key="1">
    <citation type="journal article" date="2012" name="Int. J. Syst. Evol. Microbiol.">
        <title>Vibrio caribbeanicus sp. nov., isolated from the marine sponge Scleritoderma cyanea.</title>
        <authorList>
            <person name="Hoffmann M."/>
            <person name="Monday S.R."/>
            <person name="Allard M.W."/>
            <person name="Strain E.A."/>
            <person name="Whittaker P."/>
            <person name="Naum M."/>
            <person name="McCarthy P.J."/>
            <person name="Lopez J.V."/>
            <person name="Fischer M."/>
            <person name="Brown E.W."/>
        </authorList>
    </citation>
    <scope>NUCLEOTIDE SEQUENCE [LARGE SCALE GENOMIC DNA]</scope>
    <source>
        <strain evidence="10 11">ATCC BAA-2122</strain>
    </source>
</reference>
<dbReference type="InterPro" id="IPR017757">
    <property type="entry name" value="Tscrpt_rep_BetI"/>
</dbReference>
<dbReference type="GO" id="GO:0045892">
    <property type="term" value="P:negative regulation of DNA-templated transcription"/>
    <property type="evidence" value="ECO:0007669"/>
    <property type="project" value="UniProtKB-UniRule"/>
</dbReference>
<dbReference type="GO" id="GO:0003700">
    <property type="term" value="F:DNA-binding transcription factor activity"/>
    <property type="evidence" value="ECO:0007669"/>
    <property type="project" value="UniProtKB-UniRule"/>
</dbReference>
<dbReference type="NCBIfam" id="NF001978">
    <property type="entry name" value="PRK00767.1"/>
    <property type="match status" value="1"/>
</dbReference>
<evidence type="ECO:0000256" key="5">
    <source>
        <dbReference type="ARBA" id="ARBA00023163"/>
    </source>
</evidence>
<dbReference type="Proteomes" id="UP000002943">
    <property type="component" value="Unassembled WGS sequence"/>
</dbReference>
<dbReference type="InterPro" id="IPR023772">
    <property type="entry name" value="DNA-bd_HTH_TetR-type_CS"/>
</dbReference>
<keyword evidence="5 7" id="KW-0804">Transcription</keyword>
<comment type="function">
    <text evidence="6">Repressor involved in the biosynthesis of the osmoprotectant glycine betaine. It represses transcription of the choline transporter BetT and the genes of BetAB involved in the synthesis of glycine betaine.</text>
</comment>
<dbReference type="InterPro" id="IPR039538">
    <property type="entry name" value="BetI_C"/>
</dbReference>
<dbReference type="PANTHER" id="PTHR30055">
    <property type="entry name" value="HTH-TYPE TRANSCRIPTIONAL REGULATOR RUTR"/>
    <property type="match status" value="1"/>
</dbReference>
<dbReference type="AlphaFoldDB" id="E3BHE2"/>
<dbReference type="SUPFAM" id="SSF46689">
    <property type="entry name" value="Homeodomain-like"/>
    <property type="match status" value="1"/>
</dbReference>
<dbReference type="NCBIfam" id="TIGR03384">
    <property type="entry name" value="betaine_BetI"/>
    <property type="match status" value="1"/>
</dbReference>
<dbReference type="Gene3D" id="1.10.357.10">
    <property type="entry name" value="Tetracycline Repressor, domain 2"/>
    <property type="match status" value="1"/>
</dbReference>
<protein>
    <recommendedName>
        <fullName evidence="7">HTH-type transcriptional regulator BetI</fullName>
    </recommendedName>
</protein>
<dbReference type="GO" id="GO:0019285">
    <property type="term" value="P:glycine betaine biosynthetic process from choline"/>
    <property type="evidence" value="ECO:0007669"/>
    <property type="project" value="UniProtKB-UniRule"/>
</dbReference>
<comment type="caution">
    <text evidence="10">The sequence shown here is derived from an EMBL/GenBank/DDBJ whole genome shotgun (WGS) entry which is preliminary data.</text>
</comment>
<evidence type="ECO:0000256" key="4">
    <source>
        <dbReference type="ARBA" id="ARBA00023125"/>
    </source>
</evidence>
<dbReference type="HAMAP" id="MF_00768">
    <property type="entry name" value="HTH_type_BetI"/>
    <property type="match status" value="1"/>
</dbReference>
<comment type="function">
    <text evidence="7">Repressor involved in choline regulation of the bet genes.</text>
</comment>
<dbReference type="eggNOG" id="COG1309">
    <property type="taxonomic scope" value="Bacteria"/>
</dbReference>
<dbReference type="GO" id="GO:0000976">
    <property type="term" value="F:transcription cis-regulatory region binding"/>
    <property type="evidence" value="ECO:0007669"/>
    <property type="project" value="TreeGrafter"/>
</dbReference>
<feature type="domain" description="HTH tetR-type" evidence="9">
    <location>
        <begin position="8"/>
        <end position="68"/>
    </location>
</feature>
<evidence type="ECO:0000259" key="9">
    <source>
        <dbReference type="PROSITE" id="PS50977"/>
    </source>
</evidence>
<comment type="pathway">
    <text evidence="1 7">Amine and polyamine biosynthesis; betaine biosynthesis via choline pathway [regulation].</text>
</comment>
<evidence type="ECO:0000256" key="8">
    <source>
        <dbReference type="PROSITE-ProRule" id="PRU00335"/>
    </source>
</evidence>
<dbReference type="InterPro" id="IPR050109">
    <property type="entry name" value="HTH-type_TetR-like_transc_reg"/>
</dbReference>